<dbReference type="SUPFAM" id="SSF55874">
    <property type="entry name" value="ATPase domain of HSP90 chaperone/DNA topoisomerase II/histidine kinase"/>
    <property type="match status" value="1"/>
</dbReference>
<gene>
    <name evidence="8" type="primary">phoR_61</name>
    <name evidence="8" type="ORF">SDC9_195006</name>
</gene>
<dbReference type="FunFam" id="3.30.565.10:FF:000006">
    <property type="entry name" value="Sensor histidine kinase WalK"/>
    <property type="match status" value="1"/>
</dbReference>
<dbReference type="GO" id="GO:0016036">
    <property type="term" value="P:cellular response to phosphate starvation"/>
    <property type="evidence" value="ECO:0007669"/>
    <property type="project" value="TreeGrafter"/>
</dbReference>
<dbReference type="SMART" id="SM00387">
    <property type="entry name" value="HATPase_c"/>
    <property type="match status" value="1"/>
</dbReference>
<dbReference type="Gene3D" id="3.30.565.10">
    <property type="entry name" value="Histidine kinase-like ATPase, C-terminal domain"/>
    <property type="match status" value="1"/>
</dbReference>
<dbReference type="EC" id="2.7.13.3" evidence="2"/>
<keyword evidence="6" id="KW-0902">Two-component regulatory system</keyword>
<organism evidence="8">
    <name type="scientific">bioreactor metagenome</name>
    <dbReference type="NCBI Taxonomy" id="1076179"/>
    <lineage>
        <taxon>unclassified sequences</taxon>
        <taxon>metagenomes</taxon>
        <taxon>ecological metagenomes</taxon>
    </lineage>
</organism>
<dbReference type="PROSITE" id="PS50109">
    <property type="entry name" value="HIS_KIN"/>
    <property type="match status" value="1"/>
</dbReference>
<evidence type="ECO:0000256" key="2">
    <source>
        <dbReference type="ARBA" id="ARBA00012438"/>
    </source>
</evidence>
<evidence type="ECO:0000256" key="4">
    <source>
        <dbReference type="ARBA" id="ARBA00022679"/>
    </source>
</evidence>
<keyword evidence="3" id="KW-0597">Phosphoprotein</keyword>
<dbReference type="GO" id="GO:0005886">
    <property type="term" value="C:plasma membrane"/>
    <property type="evidence" value="ECO:0007669"/>
    <property type="project" value="TreeGrafter"/>
</dbReference>
<keyword evidence="4 8" id="KW-0808">Transferase</keyword>
<reference evidence="8" key="1">
    <citation type="submission" date="2019-08" db="EMBL/GenBank/DDBJ databases">
        <authorList>
            <person name="Kucharzyk K."/>
            <person name="Murdoch R.W."/>
            <person name="Higgins S."/>
            <person name="Loffler F."/>
        </authorList>
    </citation>
    <scope>NUCLEOTIDE SEQUENCE</scope>
</reference>
<feature type="domain" description="Histidine kinase" evidence="7">
    <location>
        <begin position="1"/>
        <end position="199"/>
    </location>
</feature>
<evidence type="ECO:0000256" key="5">
    <source>
        <dbReference type="ARBA" id="ARBA00022777"/>
    </source>
</evidence>
<evidence type="ECO:0000313" key="8">
    <source>
        <dbReference type="EMBL" id="MPN47404.1"/>
    </source>
</evidence>
<proteinExistence type="predicted"/>
<dbReference type="InterPro" id="IPR005467">
    <property type="entry name" value="His_kinase_dom"/>
</dbReference>
<evidence type="ECO:0000256" key="6">
    <source>
        <dbReference type="ARBA" id="ARBA00023012"/>
    </source>
</evidence>
<dbReference type="EMBL" id="VSSQ01108875">
    <property type="protein sequence ID" value="MPN47404.1"/>
    <property type="molecule type" value="Genomic_DNA"/>
</dbReference>
<dbReference type="InterPro" id="IPR003594">
    <property type="entry name" value="HATPase_dom"/>
</dbReference>
<dbReference type="PANTHER" id="PTHR45453:SF1">
    <property type="entry name" value="PHOSPHATE REGULON SENSOR PROTEIN PHOR"/>
    <property type="match status" value="1"/>
</dbReference>
<accession>A0A645IGH2</accession>
<evidence type="ECO:0000259" key="7">
    <source>
        <dbReference type="PROSITE" id="PS50109"/>
    </source>
</evidence>
<evidence type="ECO:0000256" key="1">
    <source>
        <dbReference type="ARBA" id="ARBA00000085"/>
    </source>
</evidence>
<dbReference type="PRINTS" id="PR00344">
    <property type="entry name" value="BCTRLSENSOR"/>
</dbReference>
<dbReference type="GO" id="GO:0000155">
    <property type="term" value="F:phosphorelay sensor kinase activity"/>
    <property type="evidence" value="ECO:0007669"/>
    <property type="project" value="TreeGrafter"/>
</dbReference>
<dbReference type="InterPro" id="IPR004358">
    <property type="entry name" value="Sig_transdc_His_kin-like_C"/>
</dbReference>
<dbReference type="AlphaFoldDB" id="A0A645IGH2"/>
<dbReference type="PANTHER" id="PTHR45453">
    <property type="entry name" value="PHOSPHATE REGULON SENSOR PROTEIN PHOR"/>
    <property type="match status" value="1"/>
</dbReference>
<protein>
    <recommendedName>
        <fullName evidence="2">histidine kinase</fullName>
        <ecNumber evidence="2">2.7.13.3</ecNumber>
    </recommendedName>
</protein>
<keyword evidence="5" id="KW-0418">Kinase</keyword>
<name>A0A645IGH2_9ZZZZ</name>
<dbReference type="GO" id="GO:0004721">
    <property type="term" value="F:phosphoprotein phosphatase activity"/>
    <property type="evidence" value="ECO:0007669"/>
    <property type="project" value="TreeGrafter"/>
</dbReference>
<evidence type="ECO:0000256" key="3">
    <source>
        <dbReference type="ARBA" id="ARBA00022553"/>
    </source>
</evidence>
<dbReference type="InterPro" id="IPR036890">
    <property type="entry name" value="HATPase_C_sf"/>
</dbReference>
<dbReference type="InterPro" id="IPR050351">
    <property type="entry name" value="BphY/WalK/GraS-like"/>
</dbReference>
<comment type="catalytic activity">
    <reaction evidence="1">
        <text>ATP + protein L-histidine = ADP + protein N-phospho-L-histidine.</text>
        <dbReference type="EC" id="2.7.13.3"/>
    </reaction>
</comment>
<comment type="caution">
    <text evidence="8">The sequence shown here is derived from an EMBL/GenBank/DDBJ whole genome shotgun (WGS) entry which is preliminary data.</text>
</comment>
<sequence length="200" mass="22634">MMEDLRLPADELKNAEAIMIGEIDQLDKLVLDLLDLSQLESDAYELHQENFNSSELLNQIAEKCSFVIQKQKIHLCLKCEADPANVFADRYGIEQVITNFLSNAIKNTPENGTIVVKSENEEDLVKISIFNEGSHIEDTDLARIWDPFYRTDQSRARKTGGTGLGLTICREILEKHGSTYGTENIEGGVRFFFALKTFDK</sequence>
<dbReference type="Pfam" id="PF02518">
    <property type="entry name" value="HATPase_c"/>
    <property type="match status" value="1"/>
</dbReference>